<keyword evidence="1" id="KW-0812">Transmembrane</keyword>
<organism evidence="2 3">
    <name type="scientific">Gigaspora rosea</name>
    <dbReference type="NCBI Taxonomy" id="44941"/>
    <lineage>
        <taxon>Eukaryota</taxon>
        <taxon>Fungi</taxon>
        <taxon>Fungi incertae sedis</taxon>
        <taxon>Mucoromycota</taxon>
        <taxon>Glomeromycotina</taxon>
        <taxon>Glomeromycetes</taxon>
        <taxon>Diversisporales</taxon>
        <taxon>Gigasporaceae</taxon>
        <taxon>Gigaspora</taxon>
    </lineage>
</organism>
<accession>A0A397W6F8</accession>
<dbReference type="AlphaFoldDB" id="A0A397W6F8"/>
<keyword evidence="1" id="KW-1133">Transmembrane helix</keyword>
<feature type="transmembrane region" description="Helical" evidence="1">
    <location>
        <begin position="6"/>
        <end position="28"/>
    </location>
</feature>
<comment type="caution">
    <text evidence="2">The sequence shown here is derived from an EMBL/GenBank/DDBJ whole genome shotgun (WGS) entry which is preliminary data.</text>
</comment>
<proteinExistence type="predicted"/>
<evidence type="ECO:0000313" key="2">
    <source>
        <dbReference type="EMBL" id="RIB29592.1"/>
    </source>
</evidence>
<protein>
    <submittedName>
        <fullName evidence="2">Uncharacterized protein</fullName>
    </submittedName>
</protein>
<gene>
    <name evidence="2" type="ORF">C2G38_2056342</name>
</gene>
<reference evidence="2 3" key="1">
    <citation type="submission" date="2018-06" db="EMBL/GenBank/DDBJ databases">
        <title>Comparative genomics reveals the genomic features of Rhizophagus irregularis, R. cerebriforme, R. diaphanum and Gigaspora rosea, and their symbiotic lifestyle signature.</title>
        <authorList>
            <person name="Morin E."/>
            <person name="San Clemente H."/>
            <person name="Chen E.C.H."/>
            <person name="De La Providencia I."/>
            <person name="Hainaut M."/>
            <person name="Kuo A."/>
            <person name="Kohler A."/>
            <person name="Murat C."/>
            <person name="Tang N."/>
            <person name="Roy S."/>
            <person name="Loubradou J."/>
            <person name="Henrissat B."/>
            <person name="Grigoriev I.V."/>
            <person name="Corradi N."/>
            <person name="Roux C."/>
            <person name="Martin F.M."/>
        </authorList>
    </citation>
    <scope>NUCLEOTIDE SEQUENCE [LARGE SCALE GENOMIC DNA]</scope>
    <source>
        <strain evidence="2 3">DAOM 194757</strain>
    </source>
</reference>
<sequence>MSNFLALVSILNLHIVTLIFFYCLFLYIRYICKKLIIVCFLVTNEVQVQTKSLIL</sequence>
<name>A0A397W6F8_9GLOM</name>
<keyword evidence="1" id="KW-0472">Membrane</keyword>
<dbReference type="EMBL" id="QKWP01000034">
    <property type="protein sequence ID" value="RIB29592.1"/>
    <property type="molecule type" value="Genomic_DNA"/>
</dbReference>
<keyword evidence="3" id="KW-1185">Reference proteome</keyword>
<dbReference type="Proteomes" id="UP000266673">
    <property type="component" value="Unassembled WGS sequence"/>
</dbReference>
<evidence type="ECO:0000313" key="3">
    <source>
        <dbReference type="Proteomes" id="UP000266673"/>
    </source>
</evidence>
<evidence type="ECO:0000256" key="1">
    <source>
        <dbReference type="SAM" id="Phobius"/>
    </source>
</evidence>